<evidence type="ECO:0000256" key="11">
    <source>
        <dbReference type="ARBA" id="ARBA00024459"/>
    </source>
</evidence>
<evidence type="ECO:0000256" key="6">
    <source>
        <dbReference type="ARBA" id="ARBA00022723"/>
    </source>
</evidence>
<evidence type="ECO:0000256" key="12">
    <source>
        <dbReference type="ARBA" id="ARBA00024486"/>
    </source>
</evidence>
<evidence type="ECO:0000256" key="2">
    <source>
        <dbReference type="ARBA" id="ARBA00004496"/>
    </source>
</evidence>
<dbReference type="PROSITE" id="PS00893">
    <property type="entry name" value="NUDIX_BOX"/>
    <property type="match status" value="1"/>
</dbReference>
<keyword evidence="6" id="KW-0479">Metal-binding</keyword>
<dbReference type="SUPFAM" id="SSF55811">
    <property type="entry name" value="Nudix"/>
    <property type="match status" value="1"/>
</dbReference>
<comment type="catalytic activity">
    <reaction evidence="21">
        <text>N(6)-methyl-ATP + H2O = N(6)-methyl-AMP + diphosphate + H(+)</text>
        <dbReference type="Rhea" id="RHEA:67608"/>
        <dbReference type="ChEBI" id="CHEBI:15377"/>
        <dbReference type="ChEBI" id="CHEBI:15378"/>
        <dbReference type="ChEBI" id="CHEBI:33019"/>
        <dbReference type="ChEBI" id="CHEBI:144842"/>
        <dbReference type="ChEBI" id="CHEBI:172873"/>
    </reaction>
    <physiologicalReaction direction="left-to-right" evidence="21">
        <dbReference type="Rhea" id="RHEA:67609"/>
    </physiologicalReaction>
</comment>
<dbReference type="EC" id="3.6.1.56" evidence="14"/>
<dbReference type="InterPro" id="IPR020084">
    <property type="entry name" value="NUDIX_hydrolase_CS"/>
</dbReference>
<comment type="function">
    <text evidence="24">Oxidized purine nucleoside triphosphate hydrolase which is a prominent sanitizer of the oxidized nucleotide pool. Catalyzes the hydrolysis of 2-oxo-dATP (2-hydroxy-dATP) into 2-oxo-dAMP. Also has a significant hydrolase activity toward 2-oxo-ATP, 8-oxo-dGTP and 8-oxo-dATP. Through the hydrolysis of oxidized purine nucleoside triphosphates, prevents their incorporation into DNA and the subsequent transversions A:T to C:G and G:C to T:A. Also catalyzes the hydrolysis of methylated purine nucleoside triphosphate preventing their integration into DNA. Through this antimutagenic activity protects cells from oxidative stress.</text>
</comment>
<proteinExistence type="inferred from homology"/>
<evidence type="ECO:0000256" key="20">
    <source>
        <dbReference type="ARBA" id="ARBA00032071"/>
    </source>
</evidence>
<reference evidence="27 28" key="1">
    <citation type="journal article" date="2016" name="Nat. Commun.">
        <title>Thousands of microbial genomes shed light on interconnected biogeochemical processes in an aquifer system.</title>
        <authorList>
            <person name="Anantharaman K."/>
            <person name="Brown C.T."/>
            <person name="Hug L.A."/>
            <person name="Sharon I."/>
            <person name="Castelle C.J."/>
            <person name="Probst A.J."/>
            <person name="Thomas B.C."/>
            <person name="Singh A."/>
            <person name="Wilkins M.J."/>
            <person name="Karaoz U."/>
            <person name="Brodie E.L."/>
            <person name="Williams K.H."/>
            <person name="Hubbard S.S."/>
            <person name="Banfield J.F."/>
        </authorList>
    </citation>
    <scope>NUCLEOTIDE SEQUENCE [LARGE SCALE GENOMIC DNA]</scope>
</reference>
<sequence>MKKTTLCFLMKDDEILLAAKKRSLSGFDVAIGKWNGIGGKVDEGESIKSAAVRELNEEVGVAALEDNLEEVGNIKFHFKDKPEWAQHMHVFVVRNWEGKPVETEEMKPQWYRHNDIPFDLMWADDKHWLPLVLAGRKVEGEFNFNEDGSAFTDFNVREI</sequence>
<evidence type="ECO:0000256" key="14">
    <source>
        <dbReference type="ARBA" id="ARBA00026103"/>
    </source>
</evidence>
<dbReference type="EMBL" id="MGKJ01000020">
    <property type="protein sequence ID" value="OGN23282.1"/>
    <property type="molecule type" value="Genomic_DNA"/>
</dbReference>
<dbReference type="PRINTS" id="PR01403">
    <property type="entry name" value="8OXTPHPHTASE"/>
</dbReference>
<accession>A0A1F8GD41</accession>
<comment type="catalytic activity">
    <reaction evidence="23">
        <text>N(6)-methyl-dATP + H2O = N(6)-methyl-dAMP + diphosphate + H(+)</text>
        <dbReference type="Rhea" id="RHEA:67604"/>
        <dbReference type="ChEBI" id="CHEBI:15377"/>
        <dbReference type="ChEBI" id="CHEBI:15378"/>
        <dbReference type="ChEBI" id="CHEBI:33019"/>
        <dbReference type="ChEBI" id="CHEBI:169976"/>
        <dbReference type="ChEBI" id="CHEBI:172872"/>
    </reaction>
    <physiologicalReaction direction="left-to-right" evidence="23">
        <dbReference type="Rhea" id="RHEA:67605"/>
    </physiologicalReaction>
</comment>
<evidence type="ECO:0000256" key="16">
    <source>
        <dbReference type="ARBA" id="ARBA00029673"/>
    </source>
</evidence>
<evidence type="ECO:0000256" key="18">
    <source>
        <dbReference type="ARBA" id="ARBA00030682"/>
    </source>
</evidence>
<dbReference type="GO" id="GO:0005737">
    <property type="term" value="C:cytoplasm"/>
    <property type="evidence" value="ECO:0007669"/>
    <property type="project" value="UniProtKB-SubCell"/>
</dbReference>
<dbReference type="GO" id="GO:0042262">
    <property type="term" value="P:DNA protection"/>
    <property type="evidence" value="ECO:0007669"/>
    <property type="project" value="InterPro"/>
</dbReference>
<evidence type="ECO:0000259" key="26">
    <source>
        <dbReference type="PROSITE" id="PS51462"/>
    </source>
</evidence>
<evidence type="ECO:0000256" key="8">
    <source>
        <dbReference type="ARBA" id="ARBA00022842"/>
    </source>
</evidence>
<keyword evidence="5" id="KW-0963">Cytoplasm</keyword>
<evidence type="ECO:0000256" key="4">
    <source>
        <dbReference type="ARBA" id="ARBA00011245"/>
    </source>
</evidence>
<comment type="catalytic activity">
    <reaction evidence="13">
        <text>2-oxo-ATP + H2O = 2-oxo-AMP + diphosphate + H(+)</text>
        <dbReference type="Rhea" id="RHEA:67392"/>
        <dbReference type="ChEBI" id="CHEBI:15377"/>
        <dbReference type="ChEBI" id="CHEBI:15378"/>
        <dbReference type="ChEBI" id="CHEBI:33019"/>
        <dbReference type="ChEBI" id="CHEBI:71395"/>
        <dbReference type="ChEBI" id="CHEBI:172878"/>
    </reaction>
    <physiologicalReaction direction="left-to-right" evidence="13">
        <dbReference type="Rhea" id="RHEA:67393"/>
    </physiologicalReaction>
</comment>
<evidence type="ECO:0000256" key="17">
    <source>
        <dbReference type="ARBA" id="ARBA00030634"/>
    </source>
</evidence>
<keyword evidence="8" id="KW-0460">Magnesium</keyword>
<dbReference type="GO" id="GO:0008828">
    <property type="term" value="F:dATP diphosphatase activity"/>
    <property type="evidence" value="ECO:0007669"/>
    <property type="project" value="UniProtKB-EC"/>
</dbReference>
<dbReference type="PROSITE" id="PS51462">
    <property type="entry name" value="NUDIX"/>
    <property type="match status" value="1"/>
</dbReference>
<comment type="catalytic activity">
    <reaction evidence="10">
        <text>8-oxo-dATP + H2O = 8-oxo-dAMP + diphosphate + H(+)</text>
        <dbReference type="Rhea" id="RHEA:65396"/>
        <dbReference type="ChEBI" id="CHEBI:15377"/>
        <dbReference type="ChEBI" id="CHEBI:15378"/>
        <dbReference type="ChEBI" id="CHEBI:33019"/>
        <dbReference type="ChEBI" id="CHEBI:71361"/>
        <dbReference type="ChEBI" id="CHEBI:172871"/>
    </reaction>
    <physiologicalReaction direction="left-to-right" evidence="10">
        <dbReference type="Rhea" id="RHEA:65397"/>
    </physiologicalReaction>
</comment>
<evidence type="ECO:0000256" key="22">
    <source>
        <dbReference type="ARBA" id="ARBA00048894"/>
    </source>
</evidence>
<evidence type="ECO:0000256" key="25">
    <source>
        <dbReference type="RuleBase" id="RU003476"/>
    </source>
</evidence>
<evidence type="ECO:0000256" key="9">
    <source>
        <dbReference type="ARBA" id="ARBA00022884"/>
    </source>
</evidence>
<comment type="catalytic activity">
    <reaction evidence="12">
        <text>8-oxo-dGTP + H2O = 8-oxo-dGMP + diphosphate + H(+)</text>
        <dbReference type="Rhea" id="RHEA:31575"/>
        <dbReference type="ChEBI" id="CHEBI:15377"/>
        <dbReference type="ChEBI" id="CHEBI:15378"/>
        <dbReference type="ChEBI" id="CHEBI:33019"/>
        <dbReference type="ChEBI" id="CHEBI:63224"/>
        <dbReference type="ChEBI" id="CHEBI:77896"/>
    </reaction>
    <physiologicalReaction direction="left-to-right" evidence="12">
        <dbReference type="Rhea" id="RHEA:31576"/>
    </physiologicalReaction>
</comment>
<dbReference type="GO" id="GO:0046872">
    <property type="term" value="F:metal ion binding"/>
    <property type="evidence" value="ECO:0007669"/>
    <property type="project" value="UniProtKB-KW"/>
</dbReference>
<comment type="catalytic activity">
    <reaction evidence="22">
        <text>O(6)-methyl-dGTP + H2O = O(6)-methyl-dGMP + diphosphate + H(+)</text>
        <dbReference type="Rhea" id="RHEA:67600"/>
        <dbReference type="ChEBI" id="CHEBI:15377"/>
        <dbReference type="ChEBI" id="CHEBI:15378"/>
        <dbReference type="ChEBI" id="CHEBI:33019"/>
        <dbReference type="ChEBI" id="CHEBI:169974"/>
        <dbReference type="ChEBI" id="CHEBI:169975"/>
    </reaction>
    <physiologicalReaction direction="left-to-right" evidence="22">
        <dbReference type="Rhea" id="RHEA:67601"/>
    </physiologicalReaction>
</comment>
<keyword evidence="7 25" id="KW-0378">Hydrolase</keyword>
<evidence type="ECO:0000256" key="21">
    <source>
        <dbReference type="ARBA" id="ARBA00048002"/>
    </source>
</evidence>
<dbReference type="Pfam" id="PF00293">
    <property type="entry name" value="NUDIX"/>
    <property type="match status" value="1"/>
</dbReference>
<comment type="subcellular location">
    <subcellularLocation>
        <location evidence="2">Cytoplasm</location>
    </subcellularLocation>
</comment>
<evidence type="ECO:0000256" key="3">
    <source>
        <dbReference type="ARBA" id="ARBA00005582"/>
    </source>
</evidence>
<dbReference type="AlphaFoldDB" id="A0A1F8GD41"/>
<dbReference type="InterPro" id="IPR020476">
    <property type="entry name" value="Nudix_hydrolase"/>
</dbReference>
<dbReference type="GO" id="GO:0003723">
    <property type="term" value="F:RNA binding"/>
    <property type="evidence" value="ECO:0007669"/>
    <property type="project" value="UniProtKB-KW"/>
</dbReference>
<evidence type="ECO:0000256" key="1">
    <source>
        <dbReference type="ARBA" id="ARBA00001946"/>
    </source>
</evidence>
<evidence type="ECO:0000313" key="28">
    <source>
        <dbReference type="Proteomes" id="UP000178911"/>
    </source>
</evidence>
<dbReference type="CDD" id="cd03427">
    <property type="entry name" value="NUDIX_MTH1_Nudt1"/>
    <property type="match status" value="1"/>
</dbReference>
<evidence type="ECO:0000256" key="7">
    <source>
        <dbReference type="ARBA" id="ARBA00022801"/>
    </source>
</evidence>
<organism evidence="27 28">
    <name type="scientific">Candidatus Yanofskybacteria bacterium RIFCSPLOWO2_01_FULL_43_22</name>
    <dbReference type="NCBI Taxonomy" id="1802695"/>
    <lineage>
        <taxon>Bacteria</taxon>
        <taxon>Candidatus Yanofskyibacteriota</taxon>
    </lineage>
</organism>
<comment type="catalytic activity">
    <reaction evidence="11">
        <text>2-oxo-dATP + H2O = 2-oxo-dAMP + diphosphate + H(+)</text>
        <dbReference type="Rhea" id="RHEA:31583"/>
        <dbReference type="ChEBI" id="CHEBI:15377"/>
        <dbReference type="ChEBI" id="CHEBI:15378"/>
        <dbReference type="ChEBI" id="CHEBI:33019"/>
        <dbReference type="ChEBI" id="CHEBI:63212"/>
        <dbReference type="ChEBI" id="CHEBI:77897"/>
        <dbReference type="EC" id="3.6.1.56"/>
    </reaction>
    <physiologicalReaction direction="left-to-right" evidence="11">
        <dbReference type="Rhea" id="RHEA:31584"/>
    </physiologicalReaction>
</comment>
<name>A0A1F8GD41_9BACT</name>
<dbReference type="InterPro" id="IPR000086">
    <property type="entry name" value="NUDIX_hydrolase_dom"/>
</dbReference>
<dbReference type="PANTHER" id="PTHR43758:SF2">
    <property type="entry name" value="OXIDIZED PURINE NUCLEOSIDE TRIPHOSPHATE HYDROLASE"/>
    <property type="match status" value="1"/>
</dbReference>
<dbReference type="STRING" id="1802695.A3A13_04130"/>
<dbReference type="GO" id="GO:0008413">
    <property type="term" value="F:8-oxo-7,8-dihydroguanosine triphosphate pyrophosphatase activity"/>
    <property type="evidence" value="ECO:0007669"/>
    <property type="project" value="InterPro"/>
</dbReference>
<evidence type="ECO:0000256" key="15">
    <source>
        <dbReference type="ARBA" id="ARBA00026218"/>
    </source>
</evidence>
<dbReference type="PANTHER" id="PTHR43758">
    <property type="entry name" value="7,8-DIHYDRO-8-OXOGUANINE TRIPHOSPHATASE"/>
    <property type="match status" value="1"/>
</dbReference>
<comment type="cofactor">
    <cofactor evidence="1">
        <name>Mg(2+)</name>
        <dbReference type="ChEBI" id="CHEBI:18420"/>
    </cofactor>
</comment>
<evidence type="ECO:0000256" key="24">
    <source>
        <dbReference type="ARBA" id="ARBA00053094"/>
    </source>
</evidence>
<comment type="similarity">
    <text evidence="3 25">Belongs to the Nudix hydrolase family.</text>
</comment>
<comment type="subunit">
    <text evidence="4">Monomer.</text>
</comment>
<evidence type="ECO:0000256" key="5">
    <source>
        <dbReference type="ARBA" id="ARBA00022490"/>
    </source>
</evidence>
<comment type="caution">
    <text evidence="27">The sequence shown here is derived from an EMBL/GenBank/DDBJ whole genome shotgun (WGS) entry which is preliminary data.</text>
</comment>
<evidence type="ECO:0000256" key="10">
    <source>
        <dbReference type="ARBA" id="ARBA00024448"/>
    </source>
</evidence>
<gene>
    <name evidence="27" type="ORF">A3A13_04130</name>
</gene>
<dbReference type="Proteomes" id="UP000178911">
    <property type="component" value="Unassembled WGS sequence"/>
</dbReference>
<protein>
    <recommendedName>
        <fullName evidence="15">Oxidized purine nucleoside triphosphate hydrolase</fullName>
        <ecNumber evidence="14">3.6.1.56</ecNumber>
    </recommendedName>
    <alternativeName>
        <fullName evidence="19">2-hydroxy-dATP diphosphatase</fullName>
    </alternativeName>
    <alternativeName>
        <fullName evidence="18">7,8-dihydro-8-oxoguanine triphosphatase</fullName>
    </alternativeName>
    <alternativeName>
        <fullName evidence="17">8-oxo-dGTPase</fullName>
    </alternativeName>
    <alternativeName>
        <fullName evidence="20">Methylated purine nucleoside triphosphate hydrolase</fullName>
    </alternativeName>
    <alternativeName>
        <fullName evidence="16">Nucleoside diphosphate-linked moiety X motif 1</fullName>
    </alternativeName>
</protein>
<evidence type="ECO:0000313" key="27">
    <source>
        <dbReference type="EMBL" id="OGN23282.1"/>
    </source>
</evidence>
<evidence type="ECO:0000256" key="19">
    <source>
        <dbReference type="ARBA" id="ARBA00031927"/>
    </source>
</evidence>
<feature type="domain" description="Nudix hydrolase" evidence="26">
    <location>
        <begin position="1"/>
        <end position="134"/>
    </location>
</feature>
<dbReference type="Gene3D" id="3.90.79.10">
    <property type="entry name" value="Nucleoside Triphosphate Pyrophosphohydrolase"/>
    <property type="match status" value="1"/>
</dbReference>
<dbReference type="InterPro" id="IPR003563">
    <property type="entry name" value="8ODP"/>
</dbReference>
<evidence type="ECO:0000256" key="23">
    <source>
        <dbReference type="ARBA" id="ARBA00049032"/>
    </source>
</evidence>
<keyword evidence="9" id="KW-0694">RNA-binding</keyword>
<dbReference type="InterPro" id="IPR015797">
    <property type="entry name" value="NUDIX_hydrolase-like_dom_sf"/>
</dbReference>
<dbReference type="PRINTS" id="PR00502">
    <property type="entry name" value="NUDIXFAMILY"/>
</dbReference>
<evidence type="ECO:0000256" key="13">
    <source>
        <dbReference type="ARBA" id="ARBA00024596"/>
    </source>
</evidence>